<gene>
    <name evidence="2" type="ORF">CEXT_320031</name>
</gene>
<comment type="caution">
    <text evidence="2">The sequence shown here is derived from an EMBL/GenBank/DDBJ whole genome shotgun (WGS) entry which is preliminary data.</text>
</comment>
<name>A0AAV4YCV3_CAEEX</name>
<proteinExistence type="predicted"/>
<keyword evidence="3" id="KW-1185">Reference proteome</keyword>
<evidence type="ECO:0000313" key="2">
    <source>
        <dbReference type="EMBL" id="GIZ04319.1"/>
    </source>
</evidence>
<feature type="compositionally biased region" description="Polar residues" evidence="1">
    <location>
        <begin position="73"/>
        <end position="82"/>
    </location>
</feature>
<feature type="region of interest" description="Disordered" evidence="1">
    <location>
        <begin position="59"/>
        <end position="82"/>
    </location>
</feature>
<accession>A0AAV4YCV3</accession>
<dbReference type="EMBL" id="BPLR01019065">
    <property type="protein sequence ID" value="GIZ04319.1"/>
    <property type="molecule type" value="Genomic_DNA"/>
</dbReference>
<dbReference type="AlphaFoldDB" id="A0AAV4YCV3"/>
<organism evidence="2 3">
    <name type="scientific">Caerostris extrusa</name>
    <name type="common">Bark spider</name>
    <name type="synonym">Caerostris bankana</name>
    <dbReference type="NCBI Taxonomy" id="172846"/>
    <lineage>
        <taxon>Eukaryota</taxon>
        <taxon>Metazoa</taxon>
        <taxon>Ecdysozoa</taxon>
        <taxon>Arthropoda</taxon>
        <taxon>Chelicerata</taxon>
        <taxon>Arachnida</taxon>
        <taxon>Araneae</taxon>
        <taxon>Araneomorphae</taxon>
        <taxon>Entelegynae</taxon>
        <taxon>Araneoidea</taxon>
        <taxon>Araneidae</taxon>
        <taxon>Caerostris</taxon>
    </lineage>
</organism>
<evidence type="ECO:0000256" key="1">
    <source>
        <dbReference type="SAM" id="MobiDB-lite"/>
    </source>
</evidence>
<dbReference type="Proteomes" id="UP001054945">
    <property type="component" value="Unassembled WGS sequence"/>
</dbReference>
<protein>
    <submittedName>
        <fullName evidence="2">Uncharacterized protein</fullName>
    </submittedName>
</protein>
<reference evidence="2 3" key="1">
    <citation type="submission" date="2021-06" db="EMBL/GenBank/DDBJ databases">
        <title>Caerostris extrusa draft genome.</title>
        <authorList>
            <person name="Kono N."/>
            <person name="Arakawa K."/>
        </authorList>
    </citation>
    <scope>NUCLEOTIDE SEQUENCE [LARGE SCALE GENOMIC DNA]</scope>
</reference>
<evidence type="ECO:0000313" key="3">
    <source>
        <dbReference type="Proteomes" id="UP001054945"/>
    </source>
</evidence>
<sequence>MPLYEESDDICRLPVGFRAKAFFPTYIKQLIVETAAAETFSQHAVTNRNLYNPETSDFLFPDWPHGQDRQSESTHLQPPSETNYLITNQYPQCSEDLNTEHSANAPMPVAEPFFFAWVSTNVWSKTCTDASNDSSS</sequence>